<dbReference type="Pfam" id="PF12616">
    <property type="entry name" value="DUF3775"/>
    <property type="match status" value="1"/>
</dbReference>
<evidence type="ECO:0008006" key="4">
    <source>
        <dbReference type="Google" id="ProtNLM"/>
    </source>
</evidence>
<evidence type="ECO:0000313" key="2">
    <source>
        <dbReference type="EMBL" id="SCB50714.1"/>
    </source>
</evidence>
<organism evidence="2 3">
    <name type="scientific">Rhizobium lusitanum</name>
    <dbReference type="NCBI Taxonomy" id="293958"/>
    <lineage>
        <taxon>Bacteria</taxon>
        <taxon>Pseudomonadati</taxon>
        <taxon>Pseudomonadota</taxon>
        <taxon>Alphaproteobacteria</taxon>
        <taxon>Hyphomicrobiales</taxon>
        <taxon>Rhizobiaceae</taxon>
        <taxon>Rhizobium/Agrobacterium group</taxon>
        <taxon>Rhizobium</taxon>
    </lineage>
</organism>
<evidence type="ECO:0000256" key="1">
    <source>
        <dbReference type="SAM" id="MobiDB-lite"/>
    </source>
</evidence>
<proteinExistence type="predicted"/>
<dbReference type="Proteomes" id="UP000199205">
    <property type="component" value="Unassembled WGS sequence"/>
</dbReference>
<evidence type="ECO:0000313" key="3">
    <source>
        <dbReference type="Proteomes" id="UP000199205"/>
    </source>
</evidence>
<dbReference type="OrthoDB" id="5641374at2"/>
<dbReference type="InterPro" id="IPR022254">
    <property type="entry name" value="DUF3775"/>
</dbReference>
<protein>
    <recommendedName>
        <fullName evidence="4">DUF3775 domain-containing protein</fullName>
    </recommendedName>
</protein>
<gene>
    <name evidence="2" type="ORF">GA0061101_13437</name>
</gene>
<dbReference type="EMBL" id="FMAF01000034">
    <property type="protein sequence ID" value="SCB50714.1"/>
    <property type="molecule type" value="Genomic_DNA"/>
</dbReference>
<reference evidence="2 3" key="1">
    <citation type="submission" date="2016-08" db="EMBL/GenBank/DDBJ databases">
        <authorList>
            <person name="Seilhamer J.J."/>
        </authorList>
    </citation>
    <scope>NUCLEOTIDE SEQUENCE [LARGE SCALE GENOMIC DNA]</scope>
    <source>
        <strain evidence="2 3">P1-7</strain>
    </source>
</reference>
<name>A0A1C3XFG2_9HYPH</name>
<sequence length="145" mass="16218">MKKIDEDRPAWPMTIAPEKVCYFILKARQFDAKEAPSDEDSSSNPTDDRMIDILEDSSDDPVQEELRSAIWALSVDEQIDLVTLVWLGRGDGTVSEWSSIRRAAADAHNNRTAAYLLGTPLLGDYLEEALSMFGESCQAVENEHL</sequence>
<dbReference type="AlphaFoldDB" id="A0A1C3XFG2"/>
<dbReference type="RefSeq" id="WP_037200580.1">
    <property type="nucleotide sequence ID" value="NZ_FMAF01000034.1"/>
</dbReference>
<accession>A0A1C3XFG2</accession>
<feature type="region of interest" description="Disordered" evidence="1">
    <location>
        <begin position="32"/>
        <end position="60"/>
    </location>
</feature>